<dbReference type="GO" id="GO:0016740">
    <property type="term" value="F:transferase activity"/>
    <property type="evidence" value="ECO:0007669"/>
    <property type="project" value="UniProtKB-KW"/>
</dbReference>
<dbReference type="RefSeq" id="WP_012551421.1">
    <property type="nucleotide sequence ID" value="NC_011312.1"/>
</dbReference>
<dbReference type="Gene3D" id="3.90.550.10">
    <property type="entry name" value="Spore Coat Polysaccharide Biosynthesis Protein SpsA, Chain A"/>
    <property type="match status" value="1"/>
</dbReference>
<dbReference type="Pfam" id="PF00535">
    <property type="entry name" value="Glycos_transf_2"/>
    <property type="match status" value="1"/>
</dbReference>
<dbReference type="EMBL" id="FM178379">
    <property type="protein sequence ID" value="CAQ80711.1"/>
    <property type="molecule type" value="Genomic_DNA"/>
</dbReference>
<sequence length="237" mass="27410">MKISVCMATYNGEKYIREQLDSILIQLGTFDEVIISDDGSTDKTEDIVNSFFDSRIIFLSNECESGVVGNVTNSLNNSSGDVIFLADQDDIWLDNRVSIALNHLKTHDAVVMNCMVTDQNLNVIKHSYFDFNNSKAGFFYNLYKSSYLGCCLAFNKNVLDYSLPIPNNLMMFHDWWFGIMIELSFNVYFEKQPLLLYRRHMSTSSQTGNASNRNLYQKLHSRLQLVIYAFLHYFKRN</sequence>
<proteinExistence type="predicted"/>
<dbReference type="SUPFAM" id="SSF53448">
    <property type="entry name" value="Nucleotide-diphospho-sugar transferases"/>
    <property type="match status" value="1"/>
</dbReference>
<dbReference type="InterPro" id="IPR050834">
    <property type="entry name" value="Glycosyltransf_2"/>
</dbReference>
<dbReference type="Proteomes" id="UP000001730">
    <property type="component" value="Chromosome 1"/>
</dbReference>
<dbReference type="InterPro" id="IPR001173">
    <property type="entry name" value="Glyco_trans_2-like"/>
</dbReference>
<dbReference type="eggNOG" id="COG0463">
    <property type="taxonomic scope" value="Bacteria"/>
</dbReference>
<name>B6EHD4_ALISL</name>
<dbReference type="InterPro" id="IPR029044">
    <property type="entry name" value="Nucleotide-diphossugar_trans"/>
</dbReference>
<evidence type="ECO:0000313" key="3">
    <source>
        <dbReference type="Proteomes" id="UP000001730"/>
    </source>
</evidence>
<dbReference type="PANTHER" id="PTHR43685">
    <property type="entry name" value="GLYCOSYLTRANSFERASE"/>
    <property type="match status" value="1"/>
</dbReference>
<organism evidence="2 3">
    <name type="scientific">Aliivibrio salmonicida (strain LFI1238)</name>
    <name type="common">Vibrio salmonicida (strain LFI1238)</name>
    <dbReference type="NCBI Taxonomy" id="316275"/>
    <lineage>
        <taxon>Bacteria</taxon>
        <taxon>Pseudomonadati</taxon>
        <taxon>Pseudomonadota</taxon>
        <taxon>Gammaproteobacteria</taxon>
        <taxon>Vibrionales</taxon>
        <taxon>Vibrionaceae</taxon>
        <taxon>Aliivibrio</taxon>
    </lineage>
</organism>
<keyword evidence="3" id="KW-1185">Reference proteome</keyword>
<dbReference type="AlphaFoldDB" id="B6EHD4"/>
<dbReference type="HOGENOM" id="CLU_025996_2_2_6"/>
<reference evidence="2 3" key="1">
    <citation type="journal article" date="2008" name="BMC Genomics">
        <title>The genome sequence of the fish pathogen Aliivibrio salmonicida strain LFI1238 shows extensive evidence of gene decay.</title>
        <authorList>
            <person name="Hjerde E."/>
            <person name="Lorentzen M.S."/>
            <person name="Holden M.T."/>
            <person name="Seeger K."/>
            <person name="Paulsen S."/>
            <person name="Bason N."/>
            <person name="Churcher C."/>
            <person name="Harris D."/>
            <person name="Norbertczak H."/>
            <person name="Quail M.A."/>
            <person name="Sanders S."/>
            <person name="Thurston S."/>
            <person name="Parkhill J."/>
            <person name="Willassen N.P."/>
            <person name="Thomson N.R."/>
        </authorList>
    </citation>
    <scope>NUCLEOTIDE SEQUENCE [LARGE SCALE GENOMIC DNA]</scope>
    <source>
        <strain evidence="2 3">LFI1238</strain>
    </source>
</reference>
<accession>B6EHD4</accession>
<dbReference type="PANTHER" id="PTHR43685:SF11">
    <property type="entry name" value="GLYCOSYLTRANSFERASE TAGX-RELATED"/>
    <property type="match status" value="1"/>
</dbReference>
<evidence type="ECO:0000259" key="1">
    <source>
        <dbReference type="Pfam" id="PF00535"/>
    </source>
</evidence>
<gene>
    <name evidence="2" type="ordered locus">VSAL_I3027</name>
</gene>
<evidence type="ECO:0000313" key="2">
    <source>
        <dbReference type="EMBL" id="CAQ80711.1"/>
    </source>
</evidence>
<protein>
    <submittedName>
        <fullName evidence="2">Glycosyltransferase</fullName>
    </submittedName>
</protein>
<feature type="domain" description="Glycosyltransferase 2-like" evidence="1">
    <location>
        <begin position="4"/>
        <end position="159"/>
    </location>
</feature>
<dbReference type="CAZy" id="GT2">
    <property type="family name" value="Glycosyltransferase Family 2"/>
</dbReference>
<dbReference type="KEGG" id="vsa:VSAL_I3027"/>